<accession>A0ACC3T4C1</accession>
<organism evidence="1 2">
    <name type="scientific">Lipomyces kononenkoae</name>
    <name type="common">Yeast</name>
    <dbReference type="NCBI Taxonomy" id="34357"/>
    <lineage>
        <taxon>Eukaryota</taxon>
        <taxon>Fungi</taxon>
        <taxon>Dikarya</taxon>
        <taxon>Ascomycota</taxon>
        <taxon>Saccharomycotina</taxon>
        <taxon>Lipomycetes</taxon>
        <taxon>Lipomycetales</taxon>
        <taxon>Lipomycetaceae</taxon>
        <taxon>Lipomyces</taxon>
    </lineage>
</organism>
<gene>
    <name evidence="1" type="ORF">V1525DRAFT_401579</name>
</gene>
<comment type="caution">
    <text evidence="1">The sequence shown here is derived from an EMBL/GenBank/DDBJ whole genome shotgun (WGS) entry which is preliminary data.</text>
</comment>
<dbReference type="Proteomes" id="UP001433508">
    <property type="component" value="Unassembled WGS sequence"/>
</dbReference>
<dbReference type="EMBL" id="MU971358">
    <property type="protein sequence ID" value="KAK9238274.1"/>
    <property type="molecule type" value="Genomic_DNA"/>
</dbReference>
<name>A0ACC3T4C1_LIPKO</name>
<keyword evidence="2" id="KW-1185">Reference proteome</keyword>
<reference evidence="2" key="1">
    <citation type="journal article" date="2024" name="Front. Bioeng. Biotechnol.">
        <title>Genome-scale model development and genomic sequencing of the oleaginous clade Lipomyces.</title>
        <authorList>
            <person name="Czajka J.J."/>
            <person name="Han Y."/>
            <person name="Kim J."/>
            <person name="Mondo S.J."/>
            <person name="Hofstad B.A."/>
            <person name="Robles A."/>
            <person name="Haridas S."/>
            <person name="Riley R."/>
            <person name="LaButti K."/>
            <person name="Pangilinan J."/>
            <person name="Andreopoulos W."/>
            <person name="Lipzen A."/>
            <person name="Yan J."/>
            <person name="Wang M."/>
            <person name="Ng V."/>
            <person name="Grigoriev I.V."/>
            <person name="Spatafora J.W."/>
            <person name="Magnuson J.K."/>
            <person name="Baker S.E."/>
            <person name="Pomraning K.R."/>
        </authorList>
    </citation>
    <scope>NUCLEOTIDE SEQUENCE [LARGE SCALE GENOMIC DNA]</scope>
    <source>
        <strain evidence="2">CBS 7786</strain>
    </source>
</reference>
<protein>
    <submittedName>
        <fullName evidence="1">Uncharacterized protein</fullName>
    </submittedName>
</protein>
<proteinExistence type="predicted"/>
<evidence type="ECO:0000313" key="2">
    <source>
        <dbReference type="Proteomes" id="UP001433508"/>
    </source>
</evidence>
<evidence type="ECO:0000313" key="1">
    <source>
        <dbReference type="EMBL" id="KAK9238274.1"/>
    </source>
</evidence>
<sequence>MSPHFQNHYEALSLPRPPHSPELDIATIRKAYHAALLRYHPDKRRGSGKDTITIAIDEIVQAYATLSSPARRSKYDNELLDLGEAEIRATRIHAQAEGIDLDEFEEGEICVAHMLDGDEASDRCVSQTTGTCLIQHVWYRGCRCGKKDAYVVSECMLEDGMSDIDGAEGDGEVLVQCLRCSTWIRVLFSTV</sequence>